<reference evidence="3" key="1">
    <citation type="submission" date="2022-11" db="EMBL/GenBank/DDBJ databases">
        <title>Centuries of genome instability and evolution in soft-shell clam transmissible cancer (bioRxiv).</title>
        <authorList>
            <person name="Hart S.F.M."/>
            <person name="Yonemitsu M.A."/>
            <person name="Giersch R.M."/>
            <person name="Beal B.F."/>
            <person name="Arriagada G."/>
            <person name="Davis B.W."/>
            <person name="Ostrander E.A."/>
            <person name="Goff S.P."/>
            <person name="Metzger M.J."/>
        </authorList>
    </citation>
    <scope>NUCLEOTIDE SEQUENCE</scope>
    <source>
        <strain evidence="3">MELC-2E11</strain>
        <tissue evidence="3">Siphon/mantle</tissue>
    </source>
</reference>
<evidence type="ECO:0000313" key="3">
    <source>
        <dbReference type="EMBL" id="WAR19824.1"/>
    </source>
</evidence>
<evidence type="ECO:0000259" key="2">
    <source>
        <dbReference type="SMART" id="SM00848"/>
    </source>
</evidence>
<dbReference type="SMART" id="SM00848">
    <property type="entry name" value="Inhibitor_I29"/>
    <property type="match status" value="1"/>
</dbReference>
<keyword evidence="1" id="KW-0732">Signal</keyword>
<dbReference type="Proteomes" id="UP001164746">
    <property type="component" value="Chromosome 11"/>
</dbReference>
<organism evidence="3 4">
    <name type="scientific">Mya arenaria</name>
    <name type="common">Soft-shell clam</name>
    <dbReference type="NCBI Taxonomy" id="6604"/>
    <lineage>
        <taxon>Eukaryota</taxon>
        <taxon>Metazoa</taxon>
        <taxon>Spiralia</taxon>
        <taxon>Lophotrochozoa</taxon>
        <taxon>Mollusca</taxon>
        <taxon>Bivalvia</taxon>
        <taxon>Autobranchia</taxon>
        <taxon>Heteroconchia</taxon>
        <taxon>Euheterodonta</taxon>
        <taxon>Imparidentia</taxon>
        <taxon>Neoheterodontei</taxon>
        <taxon>Myida</taxon>
        <taxon>Myoidea</taxon>
        <taxon>Myidae</taxon>
        <taxon>Mya</taxon>
    </lineage>
</organism>
<feature type="signal peptide" evidence="1">
    <location>
        <begin position="1"/>
        <end position="19"/>
    </location>
</feature>
<dbReference type="SUPFAM" id="SSF54001">
    <property type="entry name" value="Cysteine proteinases"/>
    <property type="match status" value="1"/>
</dbReference>
<gene>
    <name evidence="3" type="ORF">MAR_001662</name>
</gene>
<protein>
    <submittedName>
        <fullName evidence="3">CATS-like protein</fullName>
    </submittedName>
</protein>
<dbReference type="Pfam" id="PF08246">
    <property type="entry name" value="Inhibitor_I29"/>
    <property type="match status" value="1"/>
</dbReference>
<keyword evidence="4" id="KW-1185">Reference proteome</keyword>
<dbReference type="InterPro" id="IPR038765">
    <property type="entry name" value="Papain-like_cys_pep_sf"/>
</dbReference>
<name>A0ABY7FF90_MYAAR</name>
<evidence type="ECO:0000256" key="1">
    <source>
        <dbReference type="SAM" id="SignalP"/>
    </source>
</evidence>
<evidence type="ECO:0000313" key="4">
    <source>
        <dbReference type="Proteomes" id="UP001164746"/>
    </source>
</evidence>
<dbReference type="InterPro" id="IPR013201">
    <property type="entry name" value="Prot_inhib_I29"/>
</dbReference>
<accession>A0ABY7FF90</accession>
<dbReference type="Gene3D" id="3.90.70.10">
    <property type="entry name" value="Cysteine proteinases"/>
    <property type="match status" value="1"/>
</dbReference>
<sequence>MKCVATFAALLCVFHLGAALNSWQLPDDANLWSAINADLDMDWVAFKKSYNRTYSSNREEMERRIYWEDAIKFIQEHNLRFDRGEETGLVIPPEVEQELEEEVVDYEDDMDDDLPLEVDWRSKGAVTSVKNQRGPVAIAADVSSRGFM</sequence>
<dbReference type="EMBL" id="CP111022">
    <property type="protein sequence ID" value="WAR19824.1"/>
    <property type="molecule type" value="Genomic_DNA"/>
</dbReference>
<proteinExistence type="predicted"/>
<feature type="chain" id="PRO_5046211628" evidence="1">
    <location>
        <begin position="20"/>
        <end position="148"/>
    </location>
</feature>
<feature type="domain" description="Cathepsin propeptide inhibitor" evidence="2">
    <location>
        <begin position="43"/>
        <end position="95"/>
    </location>
</feature>